<dbReference type="EMBL" id="BGZO01000030">
    <property type="protein sequence ID" value="GBR76506.1"/>
    <property type="molecule type" value="Genomic_DNA"/>
</dbReference>
<proteinExistence type="predicted"/>
<sequence length="358" mass="39791">MYGKQISTREYWENKRAEITAPNQDGIRLQNILGVVLGEEFKASINANDSVFHYPTLEDYQDQTNPLTPAQAVRGVFISLGTVPQNLQNHGLPKCELVISLHAIKKALGRPEPADSTGRDGTAEFHSHFVKNGDMNNLTTLVAHPLAILPNPAVAESEESYLLVLDAVDKNGNQLVAPVRLPHGNFGQAFIPTIYGYPAKELLNIKNKYGSAYWSATMQLTNNIETIANLVYIETIKTYGFDSISSEDLGPGQEIFDEEQLRVDLENSTLLVDLLAKYKLESCGLSGDTGLFVVRPLNSQTFFPYGIITWKFSNFTNSHGVPAKNPKGNLTIWFCAKQKSEDTIWQQVRSKYNISPPQ</sequence>
<protein>
    <submittedName>
        <fullName evidence="1">Uncharacterized protein</fullName>
    </submittedName>
</protein>
<organism evidence="1 2">
    <name type="scientific">Candidatus Termititenax persephonae</name>
    <dbReference type="NCBI Taxonomy" id="2218525"/>
    <lineage>
        <taxon>Bacteria</taxon>
        <taxon>Bacillati</taxon>
        <taxon>Candidatus Margulisiibacteriota</taxon>
        <taxon>Candidatus Termititenacia</taxon>
        <taxon>Candidatus Termititenacales</taxon>
        <taxon>Candidatus Termititenacaceae</taxon>
        <taxon>Candidatus Termititenax</taxon>
    </lineage>
</organism>
<reference evidence="1 2" key="1">
    <citation type="journal article" date="2019" name="ISME J.">
        <title>Genome analyses of uncultured TG2/ZB3 bacteria in 'Margulisbacteria' specifically attached to ectosymbiotic spirochetes of protists in the termite gut.</title>
        <authorList>
            <person name="Utami Y.D."/>
            <person name="Kuwahara H."/>
            <person name="Igai K."/>
            <person name="Murakami T."/>
            <person name="Sugaya K."/>
            <person name="Morikawa T."/>
            <person name="Nagura Y."/>
            <person name="Yuki M."/>
            <person name="Deevong P."/>
            <person name="Inoue T."/>
            <person name="Kihara K."/>
            <person name="Lo N."/>
            <person name="Yamada A."/>
            <person name="Ohkuma M."/>
            <person name="Hongoh Y."/>
        </authorList>
    </citation>
    <scope>NUCLEOTIDE SEQUENCE [LARGE SCALE GENOMIC DNA]</scope>
    <source>
        <strain evidence="1">NkOx7-02</strain>
    </source>
</reference>
<dbReference type="Proteomes" id="UP000275925">
    <property type="component" value="Unassembled WGS sequence"/>
</dbReference>
<accession>A0A388THY1</accession>
<gene>
    <name evidence="1" type="ORF">NO2_1043</name>
</gene>
<evidence type="ECO:0000313" key="1">
    <source>
        <dbReference type="EMBL" id="GBR76506.1"/>
    </source>
</evidence>
<comment type="caution">
    <text evidence="1">The sequence shown here is derived from an EMBL/GenBank/DDBJ whole genome shotgun (WGS) entry which is preliminary data.</text>
</comment>
<name>A0A388THY1_9BACT</name>
<keyword evidence="2" id="KW-1185">Reference proteome</keyword>
<dbReference type="AlphaFoldDB" id="A0A388THY1"/>
<evidence type="ECO:0000313" key="2">
    <source>
        <dbReference type="Proteomes" id="UP000275925"/>
    </source>
</evidence>